<evidence type="ECO:0000259" key="1">
    <source>
        <dbReference type="PROSITE" id="PS50076"/>
    </source>
</evidence>
<evidence type="ECO:0000313" key="3">
    <source>
        <dbReference type="EMBL" id="QCD82070.1"/>
    </source>
</evidence>
<feature type="domain" description="J" evidence="1">
    <location>
        <begin position="6"/>
        <end position="73"/>
    </location>
</feature>
<dbReference type="Gene3D" id="1.10.287.110">
    <property type="entry name" value="DnaJ domain"/>
    <property type="match status" value="1"/>
</dbReference>
<dbReference type="PROSITE" id="PS50076">
    <property type="entry name" value="DNAJ_2"/>
    <property type="match status" value="1"/>
</dbReference>
<dbReference type="InterPro" id="IPR036869">
    <property type="entry name" value="J_dom_sf"/>
</dbReference>
<proteinExistence type="predicted"/>
<organism evidence="3 4">
    <name type="scientific">Vigna unguiculata</name>
    <name type="common">Cowpea</name>
    <dbReference type="NCBI Taxonomy" id="3917"/>
    <lineage>
        <taxon>Eukaryota</taxon>
        <taxon>Viridiplantae</taxon>
        <taxon>Streptophyta</taxon>
        <taxon>Embryophyta</taxon>
        <taxon>Tracheophyta</taxon>
        <taxon>Spermatophyta</taxon>
        <taxon>Magnoliopsida</taxon>
        <taxon>eudicotyledons</taxon>
        <taxon>Gunneridae</taxon>
        <taxon>Pentapetalae</taxon>
        <taxon>rosids</taxon>
        <taxon>fabids</taxon>
        <taxon>Fabales</taxon>
        <taxon>Fabaceae</taxon>
        <taxon>Papilionoideae</taxon>
        <taxon>50 kb inversion clade</taxon>
        <taxon>NPAAA clade</taxon>
        <taxon>indigoferoid/millettioid clade</taxon>
        <taxon>Phaseoleae</taxon>
        <taxon>Vigna</taxon>
    </lineage>
</organism>
<dbReference type="InterPro" id="IPR001623">
    <property type="entry name" value="DnaJ_domain"/>
</dbReference>
<dbReference type="Proteomes" id="UP000501690">
    <property type="component" value="Linkage Group LG2"/>
</dbReference>
<dbReference type="SMART" id="SM00271">
    <property type="entry name" value="DnaJ"/>
    <property type="match status" value="1"/>
</dbReference>
<dbReference type="PANTHER" id="PTHR45432:SF2">
    <property type="entry name" value="CHAPERONE PROTEIN DNAJ 11, CHLOROPLASTIC"/>
    <property type="match status" value="1"/>
</dbReference>
<protein>
    <submittedName>
        <fullName evidence="3">Curved DNA-binding protein</fullName>
    </submittedName>
</protein>
<sequence length="101" mass="11269">MASCTTLYQILGICPAASEGEIKAAYRQLVKVCHPDVAPMGKKESSGSEFIKIHDAYRTLLNPDKRAKYDRNLIPRGRVFSTASSGVSGYNGRRWETDQCW</sequence>
<evidence type="ECO:0000313" key="4">
    <source>
        <dbReference type="Proteomes" id="UP000501690"/>
    </source>
</evidence>
<dbReference type="CDD" id="cd06257">
    <property type="entry name" value="DnaJ"/>
    <property type="match status" value="1"/>
</dbReference>
<dbReference type="PRINTS" id="PR00625">
    <property type="entry name" value="JDOMAIN"/>
</dbReference>
<dbReference type="AlphaFoldDB" id="A0A4D6KYE3"/>
<gene>
    <name evidence="2" type="ORF">DEO72_LG2g2402</name>
    <name evidence="3" type="ORF">DEO72_LG2g2403</name>
</gene>
<accession>A0A4D6KYE3</accession>
<dbReference type="GO" id="GO:0003677">
    <property type="term" value="F:DNA binding"/>
    <property type="evidence" value="ECO:0007669"/>
    <property type="project" value="UniProtKB-KW"/>
</dbReference>
<dbReference type="Pfam" id="PF00226">
    <property type="entry name" value="DnaJ"/>
    <property type="match status" value="1"/>
</dbReference>
<dbReference type="Gramene" id="Vigun03g258300.1.v1.2">
    <property type="protein sequence ID" value="Vigun03g258300.1.v1.2.CDS.1"/>
    <property type="gene ID" value="Vigun03g258300.v1.2"/>
</dbReference>
<evidence type="ECO:0000313" key="2">
    <source>
        <dbReference type="EMBL" id="QCD82069.1"/>
    </source>
</evidence>
<dbReference type="EMBL" id="CP039346">
    <property type="protein sequence ID" value="QCD82070.1"/>
    <property type="molecule type" value="Genomic_DNA"/>
</dbReference>
<keyword evidence="3" id="KW-0238">DNA-binding</keyword>
<reference evidence="3 4" key="1">
    <citation type="submission" date="2019-04" db="EMBL/GenBank/DDBJ databases">
        <title>An improved genome assembly and genetic linkage map for asparagus bean, Vigna unguiculata ssp. sesquipedialis.</title>
        <authorList>
            <person name="Xia Q."/>
            <person name="Zhang R."/>
            <person name="Dong Y."/>
        </authorList>
    </citation>
    <scope>NUCLEOTIDE SEQUENCE [LARGE SCALE GENOMIC DNA]</scope>
    <source>
        <tissue evidence="3">Leaf</tissue>
    </source>
</reference>
<dbReference type="OrthoDB" id="445556at2759"/>
<dbReference type="EMBL" id="CP039346">
    <property type="protein sequence ID" value="QCD82069.1"/>
    <property type="molecule type" value="Genomic_DNA"/>
</dbReference>
<dbReference type="PANTHER" id="PTHR45432">
    <property type="entry name" value="CHAPERONE PROTEIN DNAJ 11, CHLOROPLASTIC-LIKE"/>
    <property type="match status" value="1"/>
</dbReference>
<dbReference type="SUPFAM" id="SSF46565">
    <property type="entry name" value="Chaperone J-domain"/>
    <property type="match status" value="1"/>
</dbReference>
<keyword evidence="4" id="KW-1185">Reference proteome</keyword>
<name>A0A4D6KYE3_VIGUN</name>